<accession>A0ABU1UA29</accession>
<dbReference type="GO" id="GO:0005840">
    <property type="term" value="C:ribosome"/>
    <property type="evidence" value="ECO:0007669"/>
    <property type="project" value="UniProtKB-KW"/>
</dbReference>
<organism evidence="2 3">
    <name type="scientific">Arthrobacter ginsengisoli</name>
    <dbReference type="NCBI Taxonomy" id="1356565"/>
    <lineage>
        <taxon>Bacteria</taxon>
        <taxon>Bacillati</taxon>
        <taxon>Actinomycetota</taxon>
        <taxon>Actinomycetes</taxon>
        <taxon>Micrococcales</taxon>
        <taxon>Micrococcaceae</taxon>
        <taxon>Arthrobacter</taxon>
    </lineage>
</organism>
<evidence type="ECO:0000256" key="1">
    <source>
        <dbReference type="SAM" id="MobiDB-lite"/>
    </source>
</evidence>
<gene>
    <name evidence="2" type="ORF">J2X01_001313</name>
</gene>
<dbReference type="InterPro" id="IPR014719">
    <property type="entry name" value="Ribosomal_bL12_C/ClpS-like"/>
</dbReference>
<dbReference type="EMBL" id="JAVDVQ010000004">
    <property type="protein sequence ID" value="MDR7082028.1"/>
    <property type="molecule type" value="Genomic_DNA"/>
</dbReference>
<dbReference type="Gene3D" id="3.30.1390.10">
    <property type="match status" value="1"/>
</dbReference>
<keyword evidence="2" id="KW-0687">Ribonucleoprotein</keyword>
<name>A0ABU1UA29_9MICC</name>
<evidence type="ECO:0000313" key="3">
    <source>
        <dbReference type="Proteomes" id="UP001252243"/>
    </source>
</evidence>
<evidence type="ECO:0000313" key="2">
    <source>
        <dbReference type="EMBL" id="MDR7082028.1"/>
    </source>
</evidence>
<feature type="compositionally biased region" description="Low complexity" evidence="1">
    <location>
        <begin position="63"/>
        <end position="80"/>
    </location>
</feature>
<dbReference type="Proteomes" id="UP001252243">
    <property type="component" value="Unassembled WGS sequence"/>
</dbReference>
<comment type="caution">
    <text evidence="2">The sequence shown here is derived from an EMBL/GenBank/DDBJ whole genome shotgun (WGS) entry which is preliminary data.</text>
</comment>
<reference evidence="2 3" key="1">
    <citation type="submission" date="2023-07" db="EMBL/GenBank/DDBJ databases">
        <title>Sorghum-associated microbial communities from plants grown in Nebraska, USA.</title>
        <authorList>
            <person name="Schachtman D."/>
        </authorList>
    </citation>
    <scope>NUCLEOTIDE SEQUENCE [LARGE SCALE GENOMIC DNA]</scope>
    <source>
        <strain evidence="2 3">BE167</strain>
    </source>
</reference>
<keyword evidence="3" id="KW-1185">Reference proteome</keyword>
<feature type="region of interest" description="Disordered" evidence="1">
    <location>
        <begin position="63"/>
        <end position="86"/>
    </location>
</feature>
<proteinExistence type="predicted"/>
<sequence>MGDVLLVILPALILAAVLWAFATALKPRDFGISDAERYQQELAVRSQAHYAAQVQAATAARARVDAVTRPSQNEQQQSQQADHARSALRAQTGLAPAVGQPGYQGPLLPGGQLNPQFALQLQSLARDGKKIQAIKLLRQATHSDLLTAKKYVDRL</sequence>
<keyword evidence="2" id="KW-0689">Ribosomal protein</keyword>
<protein>
    <submittedName>
        <fullName evidence="2">Ribosomal protein L7/L12</fullName>
    </submittedName>
</protein>
<dbReference type="RefSeq" id="WP_310052000.1">
    <property type="nucleotide sequence ID" value="NZ_JAVDVQ010000004.1"/>
</dbReference>